<proteinExistence type="predicted"/>
<dbReference type="InterPro" id="IPR029058">
    <property type="entry name" value="AB_hydrolase_fold"/>
</dbReference>
<name>A0A9D4J5S7_DREPO</name>
<gene>
    <name evidence="1" type="ORF">DPMN_153115</name>
</gene>
<dbReference type="Pfam" id="PF05577">
    <property type="entry name" value="Peptidase_S28"/>
    <property type="match status" value="1"/>
</dbReference>
<accession>A0A9D4J5S7</accession>
<sequence length="58" mass="6582">MNNVTFRADGSVFLMLGGQSAANPVWLVTGAWYEYAREHGAFMVLLEHRFFEESTPTE</sequence>
<dbReference type="GO" id="GO:0070008">
    <property type="term" value="F:serine-type exopeptidase activity"/>
    <property type="evidence" value="ECO:0007669"/>
    <property type="project" value="InterPro"/>
</dbReference>
<reference evidence="1" key="1">
    <citation type="journal article" date="2019" name="bioRxiv">
        <title>The Genome of the Zebra Mussel, Dreissena polymorpha: A Resource for Invasive Species Research.</title>
        <authorList>
            <person name="McCartney M.A."/>
            <person name="Auch B."/>
            <person name="Kono T."/>
            <person name="Mallez S."/>
            <person name="Zhang Y."/>
            <person name="Obille A."/>
            <person name="Becker A."/>
            <person name="Abrahante J.E."/>
            <person name="Garbe J."/>
            <person name="Badalamenti J.P."/>
            <person name="Herman A."/>
            <person name="Mangelson H."/>
            <person name="Liachko I."/>
            <person name="Sullivan S."/>
            <person name="Sone E.D."/>
            <person name="Koren S."/>
            <person name="Silverstein K.A.T."/>
            <person name="Beckman K.B."/>
            <person name="Gohl D.M."/>
        </authorList>
    </citation>
    <scope>NUCLEOTIDE SEQUENCE</scope>
    <source>
        <strain evidence="1">Duluth1</strain>
        <tissue evidence="1">Whole animal</tissue>
    </source>
</reference>
<protein>
    <submittedName>
        <fullName evidence="1">Uncharacterized protein</fullName>
    </submittedName>
</protein>
<organism evidence="1 2">
    <name type="scientific">Dreissena polymorpha</name>
    <name type="common">Zebra mussel</name>
    <name type="synonym">Mytilus polymorpha</name>
    <dbReference type="NCBI Taxonomy" id="45954"/>
    <lineage>
        <taxon>Eukaryota</taxon>
        <taxon>Metazoa</taxon>
        <taxon>Spiralia</taxon>
        <taxon>Lophotrochozoa</taxon>
        <taxon>Mollusca</taxon>
        <taxon>Bivalvia</taxon>
        <taxon>Autobranchia</taxon>
        <taxon>Heteroconchia</taxon>
        <taxon>Euheterodonta</taxon>
        <taxon>Imparidentia</taxon>
        <taxon>Neoheterodontei</taxon>
        <taxon>Myida</taxon>
        <taxon>Dreissenoidea</taxon>
        <taxon>Dreissenidae</taxon>
        <taxon>Dreissena</taxon>
    </lineage>
</organism>
<reference evidence="1" key="2">
    <citation type="submission" date="2020-11" db="EMBL/GenBank/DDBJ databases">
        <authorList>
            <person name="McCartney M.A."/>
            <person name="Auch B."/>
            <person name="Kono T."/>
            <person name="Mallez S."/>
            <person name="Becker A."/>
            <person name="Gohl D.M."/>
            <person name="Silverstein K.A.T."/>
            <person name="Koren S."/>
            <person name="Bechman K.B."/>
            <person name="Herman A."/>
            <person name="Abrahante J.E."/>
            <person name="Garbe J."/>
        </authorList>
    </citation>
    <scope>NUCLEOTIDE SEQUENCE</scope>
    <source>
        <strain evidence="1">Duluth1</strain>
        <tissue evidence="1">Whole animal</tissue>
    </source>
</reference>
<comment type="caution">
    <text evidence="1">The sequence shown here is derived from an EMBL/GenBank/DDBJ whole genome shotgun (WGS) entry which is preliminary data.</text>
</comment>
<dbReference type="InterPro" id="IPR008758">
    <property type="entry name" value="Peptidase_S28"/>
</dbReference>
<keyword evidence="2" id="KW-1185">Reference proteome</keyword>
<evidence type="ECO:0000313" key="2">
    <source>
        <dbReference type="Proteomes" id="UP000828390"/>
    </source>
</evidence>
<evidence type="ECO:0000313" key="1">
    <source>
        <dbReference type="EMBL" id="KAH3799505.1"/>
    </source>
</evidence>
<dbReference type="Gene3D" id="3.40.50.1820">
    <property type="entry name" value="alpha/beta hydrolase"/>
    <property type="match status" value="1"/>
</dbReference>
<dbReference type="GO" id="GO:0006508">
    <property type="term" value="P:proteolysis"/>
    <property type="evidence" value="ECO:0007669"/>
    <property type="project" value="InterPro"/>
</dbReference>
<dbReference type="AlphaFoldDB" id="A0A9D4J5S7"/>
<dbReference type="EMBL" id="JAIWYP010000007">
    <property type="protein sequence ID" value="KAH3799505.1"/>
    <property type="molecule type" value="Genomic_DNA"/>
</dbReference>
<dbReference type="Proteomes" id="UP000828390">
    <property type="component" value="Unassembled WGS sequence"/>
</dbReference>